<sequence length="230" mass="25513">MASDSIKDFIATSLWGRKLGAEELRRVLSDSSELLVDGGQTVCHRGVRAEYWYGVADGLLKVSNVTRGGRPTSLIGIPTGGWFGEGSVLKSEIRPYDVVALRESRLALVPSSTFHWLMDTSLAFNRFLIEQLNARLAQFVIRLEHFRSSAPEKHVAHCLAELFNAELYPGTASKLQISQEEIAYLAGVSRQLANRTLHRLEEAKVLQASYGSIRILDIEALRAFASLPDE</sequence>
<evidence type="ECO:0000313" key="6">
    <source>
        <dbReference type="EMBL" id="SFV09215.1"/>
    </source>
</evidence>
<dbReference type="SUPFAM" id="SSF51206">
    <property type="entry name" value="cAMP-binding domain-like"/>
    <property type="match status" value="1"/>
</dbReference>
<proteinExistence type="predicted"/>
<dbReference type="Proteomes" id="UP000199391">
    <property type="component" value="Unassembled WGS sequence"/>
</dbReference>
<evidence type="ECO:0000256" key="2">
    <source>
        <dbReference type="ARBA" id="ARBA00023125"/>
    </source>
</evidence>
<dbReference type="GO" id="GO:0003677">
    <property type="term" value="F:DNA binding"/>
    <property type="evidence" value="ECO:0007669"/>
    <property type="project" value="UniProtKB-KW"/>
</dbReference>
<dbReference type="InterPro" id="IPR012318">
    <property type="entry name" value="HTH_CRP"/>
</dbReference>
<dbReference type="SMART" id="SM00100">
    <property type="entry name" value="cNMP"/>
    <property type="match status" value="1"/>
</dbReference>
<dbReference type="InterPro" id="IPR014710">
    <property type="entry name" value="RmlC-like_jellyroll"/>
</dbReference>
<evidence type="ECO:0000259" key="5">
    <source>
        <dbReference type="PROSITE" id="PS51063"/>
    </source>
</evidence>
<gene>
    <name evidence="6" type="ORF">SAMN05216552_102957</name>
</gene>
<dbReference type="Pfam" id="PF13545">
    <property type="entry name" value="HTH_Crp_2"/>
    <property type="match status" value="1"/>
</dbReference>
<dbReference type="InterPro" id="IPR000595">
    <property type="entry name" value="cNMP-bd_dom"/>
</dbReference>
<dbReference type="PROSITE" id="PS50042">
    <property type="entry name" value="CNMP_BINDING_3"/>
    <property type="match status" value="1"/>
</dbReference>
<dbReference type="CDD" id="cd00038">
    <property type="entry name" value="CAP_ED"/>
    <property type="match status" value="1"/>
</dbReference>
<keyword evidence="3" id="KW-0804">Transcription</keyword>
<protein>
    <submittedName>
        <fullName evidence="6">Transcriptional regulator, Crp/Fnr family</fullName>
    </submittedName>
</protein>
<dbReference type="InterPro" id="IPR050397">
    <property type="entry name" value="Env_Response_Regulators"/>
</dbReference>
<organism evidence="6 7">
    <name type="scientific">Pseudoduganella namucuonensis</name>
    <dbReference type="NCBI Taxonomy" id="1035707"/>
    <lineage>
        <taxon>Bacteria</taxon>
        <taxon>Pseudomonadati</taxon>
        <taxon>Pseudomonadota</taxon>
        <taxon>Betaproteobacteria</taxon>
        <taxon>Burkholderiales</taxon>
        <taxon>Oxalobacteraceae</taxon>
        <taxon>Telluria group</taxon>
        <taxon>Pseudoduganella</taxon>
    </lineage>
</organism>
<keyword evidence="1" id="KW-0805">Transcription regulation</keyword>
<evidence type="ECO:0000259" key="4">
    <source>
        <dbReference type="PROSITE" id="PS50042"/>
    </source>
</evidence>
<accession>A0A1I7LHR4</accession>
<name>A0A1I7LHR4_9BURK</name>
<dbReference type="SUPFAM" id="SSF46785">
    <property type="entry name" value="Winged helix' DNA-binding domain"/>
    <property type="match status" value="1"/>
</dbReference>
<dbReference type="InterPro" id="IPR036388">
    <property type="entry name" value="WH-like_DNA-bd_sf"/>
</dbReference>
<evidence type="ECO:0000313" key="7">
    <source>
        <dbReference type="Proteomes" id="UP000199391"/>
    </source>
</evidence>
<dbReference type="PANTHER" id="PTHR24567:SF68">
    <property type="entry name" value="DNA-BINDING TRANSCRIPTIONAL DUAL REGULATOR CRP"/>
    <property type="match status" value="1"/>
</dbReference>
<feature type="domain" description="HTH crp-type" evidence="5">
    <location>
        <begin position="148"/>
        <end position="219"/>
    </location>
</feature>
<keyword evidence="2" id="KW-0238">DNA-binding</keyword>
<dbReference type="GO" id="GO:0003700">
    <property type="term" value="F:DNA-binding transcription factor activity"/>
    <property type="evidence" value="ECO:0007669"/>
    <property type="project" value="TreeGrafter"/>
</dbReference>
<dbReference type="SMART" id="SM00419">
    <property type="entry name" value="HTH_CRP"/>
    <property type="match status" value="1"/>
</dbReference>
<dbReference type="PROSITE" id="PS51063">
    <property type="entry name" value="HTH_CRP_2"/>
    <property type="match status" value="1"/>
</dbReference>
<keyword evidence="7" id="KW-1185">Reference proteome</keyword>
<evidence type="ECO:0000256" key="1">
    <source>
        <dbReference type="ARBA" id="ARBA00023015"/>
    </source>
</evidence>
<dbReference type="GO" id="GO:0005829">
    <property type="term" value="C:cytosol"/>
    <property type="evidence" value="ECO:0007669"/>
    <property type="project" value="TreeGrafter"/>
</dbReference>
<dbReference type="Pfam" id="PF00027">
    <property type="entry name" value="cNMP_binding"/>
    <property type="match status" value="1"/>
</dbReference>
<dbReference type="PANTHER" id="PTHR24567">
    <property type="entry name" value="CRP FAMILY TRANSCRIPTIONAL REGULATORY PROTEIN"/>
    <property type="match status" value="1"/>
</dbReference>
<reference evidence="7" key="1">
    <citation type="submission" date="2016-10" db="EMBL/GenBank/DDBJ databases">
        <authorList>
            <person name="Varghese N."/>
            <person name="Submissions S."/>
        </authorList>
    </citation>
    <scope>NUCLEOTIDE SEQUENCE [LARGE SCALE GENOMIC DNA]</scope>
    <source>
        <strain evidence="7">CGMCC 1.11014</strain>
    </source>
</reference>
<feature type="domain" description="Cyclic nucleotide-binding" evidence="4">
    <location>
        <begin position="15"/>
        <end position="135"/>
    </location>
</feature>
<dbReference type="STRING" id="1035707.SAMN05216552_102957"/>
<dbReference type="EMBL" id="FPBO01000029">
    <property type="protein sequence ID" value="SFV09215.1"/>
    <property type="molecule type" value="Genomic_DNA"/>
</dbReference>
<dbReference type="Gene3D" id="2.60.120.10">
    <property type="entry name" value="Jelly Rolls"/>
    <property type="match status" value="1"/>
</dbReference>
<dbReference type="Gene3D" id="1.10.10.10">
    <property type="entry name" value="Winged helix-like DNA-binding domain superfamily/Winged helix DNA-binding domain"/>
    <property type="match status" value="1"/>
</dbReference>
<dbReference type="InterPro" id="IPR036390">
    <property type="entry name" value="WH_DNA-bd_sf"/>
</dbReference>
<dbReference type="RefSeq" id="WP_229490700.1">
    <property type="nucleotide sequence ID" value="NZ_FPBO01000029.1"/>
</dbReference>
<dbReference type="AlphaFoldDB" id="A0A1I7LHR4"/>
<evidence type="ECO:0000256" key="3">
    <source>
        <dbReference type="ARBA" id="ARBA00023163"/>
    </source>
</evidence>
<dbReference type="InterPro" id="IPR018490">
    <property type="entry name" value="cNMP-bd_dom_sf"/>
</dbReference>